<dbReference type="AlphaFoldDB" id="A0A395M3X5"/>
<dbReference type="SUPFAM" id="SSF52402">
    <property type="entry name" value="Adenine nucleotide alpha hydrolases-like"/>
    <property type="match status" value="1"/>
</dbReference>
<gene>
    <name evidence="2" type="ORF">D0433_00145</name>
</gene>
<dbReference type="Pfam" id="PF00733">
    <property type="entry name" value="Asn_synthase"/>
    <property type="match status" value="1"/>
</dbReference>
<protein>
    <recommendedName>
        <fullName evidence="1">Asparagine synthetase domain-containing protein</fullName>
    </recommendedName>
</protein>
<dbReference type="Gene3D" id="3.40.50.620">
    <property type="entry name" value="HUPs"/>
    <property type="match status" value="1"/>
</dbReference>
<dbReference type="EMBL" id="PHFL01000001">
    <property type="protein sequence ID" value="RFM25477.1"/>
    <property type="molecule type" value="Genomic_DNA"/>
</dbReference>
<dbReference type="InterPro" id="IPR001962">
    <property type="entry name" value="Asn_synthase"/>
</dbReference>
<evidence type="ECO:0000313" key="3">
    <source>
        <dbReference type="Proteomes" id="UP000266389"/>
    </source>
</evidence>
<sequence>MTSLPASYKIDNATKNIGKKILVDAFSDLLPDEIVYRKKMGFVFPLADFMRRGRFRQVIEDTLSETSLREKGLLNPKVVQDLKKDFFESNDISTQNYRTHLRVWMATLLELWLRRYGIS</sequence>
<dbReference type="GO" id="GO:0004066">
    <property type="term" value="F:asparagine synthase (glutamine-hydrolyzing) activity"/>
    <property type="evidence" value="ECO:0007669"/>
    <property type="project" value="InterPro"/>
</dbReference>
<dbReference type="Proteomes" id="UP000266389">
    <property type="component" value="Unassembled WGS sequence"/>
</dbReference>
<accession>A0A395M3X5</accession>
<feature type="domain" description="Asparagine synthetase" evidence="1">
    <location>
        <begin position="3"/>
        <end position="114"/>
    </location>
</feature>
<name>A0A395M3X5_9BACT</name>
<dbReference type="GO" id="GO:0006529">
    <property type="term" value="P:asparagine biosynthetic process"/>
    <property type="evidence" value="ECO:0007669"/>
    <property type="project" value="InterPro"/>
</dbReference>
<organism evidence="2 3">
    <name type="scientific">Candidatus Thermochlorobacter aerophilus</name>
    <dbReference type="NCBI Taxonomy" id="1868324"/>
    <lineage>
        <taxon>Bacteria</taxon>
        <taxon>Pseudomonadati</taxon>
        <taxon>Chlorobiota</taxon>
        <taxon>Chlorobiia</taxon>
        <taxon>Chlorobiales</taxon>
        <taxon>Candidatus Thermochlorobacteriaceae</taxon>
        <taxon>Candidatus Thermochlorobacter</taxon>
    </lineage>
</organism>
<dbReference type="InterPro" id="IPR014729">
    <property type="entry name" value="Rossmann-like_a/b/a_fold"/>
</dbReference>
<proteinExistence type="predicted"/>
<reference evidence="2 3" key="1">
    <citation type="journal article" date="2011" name="ISME J.">
        <title>Community ecology of hot spring cyanobacterial mats: predominant populations and their functional potential.</title>
        <authorList>
            <person name="Klatt C.G."/>
            <person name="Wood J.M."/>
            <person name="Rusch D.B."/>
            <person name="Bateson M.M."/>
            <person name="Hamamura N."/>
            <person name="Heidelberg J.F."/>
            <person name="Grossman A.R."/>
            <person name="Bhaya D."/>
            <person name="Cohan F.M."/>
            <person name="Kuhl M."/>
            <person name="Bryant D.A."/>
            <person name="Ward D.M."/>
        </authorList>
    </citation>
    <scope>NUCLEOTIDE SEQUENCE [LARGE SCALE GENOMIC DNA]</scope>
    <source>
        <strain evidence="2">OS</strain>
    </source>
</reference>
<comment type="caution">
    <text evidence="2">The sequence shown here is derived from an EMBL/GenBank/DDBJ whole genome shotgun (WGS) entry which is preliminary data.</text>
</comment>
<evidence type="ECO:0000313" key="2">
    <source>
        <dbReference type="EMBL" id="RFM25477.1"/>
    </source>
</evidence>
<evidence type="ECO:0000259" key="1">
    <source>
        <dbReference type="Pfam" id="PF00733"/>
    </source>
</evidence>